<sequence>MADLGSKVVDSNILRKNKMGTARAASNSSNHESNCNQLQQQDPRSGGLKSTIVSTPQCYSDLCPDVHDTPSSVGDPNAIIKPYFTQSSVYPQRSTSATNKDQVQTLNFRAPSFPYSQSPDVEYATPAKLSSINPLTKSPDLKLASGSHSPSLKSPNSSRKLSEVFQTESERMNKEDKIVSMVQSIEAEIKKSGLNVDFSQLTNQLTFLQENQISPKSQSRYLEGEFYEVKDPPEPSKPTNIPNTNQRSGKAQNCLQYTVNLPVENAAGSKIRSRFKAVEYCKDDLHMGQRDLEDLKQSWAQGLISKGSRELQSGLVCFQYGYLVDFSTQRYRGSSKGDLTPPLGSIHEFKLGLVSQTWVGENPDLQSLRPHRPDPRVYSVVAPGDTIHVIGKFDDQGKCDVNRDQNYIIVHPDVLVSGTRVASSFSCPRRTVLDERLKCSEQSVAALTGTLLHQIFQSSRDDIERQHYGMLQLFMMKMGITAAFQRFTVHLEAEKQNAVLIDGKVK</sequence>
<dbReference type="Proteomes" id="UP000828048">
    <property type="component" value="Chromosome 1"/>
</dbReference>
<organism evidence="1 2">
    <name type="scientific">Vaccinium darrowii</name>
    <dbReference type="NCBI Taxonomy" id="229202"/>
    <lineage>
        <taxon>Eukaryota</taxon>
        <taxon>Viridiplantae</taxon>
        <taxon>Streptophyta</taxon>
        <taxon>Embryophyta</taxon>
        <taxon>Tracheophyta</taxon>
        <taxon>Spermatophyta</taxon>
        <taxon>Magnoliopsida</taxon>
        <taxon>eudicotyledons</taxon>
        <taxon>Gunneridae</taxon>
        <taxon>Pentapetalae</taxon>
        <taxon>asterids</taxon>
        <taxon>Ericales</taxon>
        <taxon>Ericaceae</taxon>
        <taxon>Vaccinioideae</taxon>
        <taxon>Vaccinieae</taxon>
        <taxon>Vaccinium</taxon>
    </lineage>
</organism>
<proteinExistence type="predicted"/>
<protein>
    <submittedName>
        <fullName evidence="1">Uncharacterized protein</fullName>
    </submittedName>
</protein>
<evidence type="ECO:0000313" key="2">
    <source>
        <dbReference type="Proteomes" id="UP000828048"/>
    </source>
</evidence>
<gene>
    <name evidence="1" type="ORF">Vadar_033929</name>
</gene>
<dbReference type="EMBL" id="CM037151">
    <property type="protein sequence ID" value="KAH7844989.1"/>
    <property type="molecule type" value="Genomic_DNA"/>
</dbReference>
<comment type="caution">
    <text evidence="1">The sequence shown here is derived from an EMBL/GenBank/DDBJ whole genome shotgun (WGS) entry which is preliminary data.</text>
</comment>
<name>A0ACB7XVF9_9ERIC</name>
<evidence type="ECO:0000313" key="1">
    <source>
        <dbReference type="EMBL" id="KAH7844989.1"/>
    </source>
</evidence>
<accession>A0ACB7XVF9</accession>
<reference evidence="1 2" key="1">
    <citation type="journal article" date="2021" name="Hortic Res">
        <title>High-quality reference genome and annotation aids understanding of berry development for evergreen blueberry (Vaccinium darrowii).</title>
        <authorList>
            <person name="Yu J."/>
            <person name="Hulse-Kemp A.M."/>
            <person name="Babiker E."/>
            <person name="Staton M."/>
        </authorList>
    </citation>
    <scope>NUCLEOTIDE SEQUENCE [LARGE SCALE GENOMIC DNA]</scope>
    <source>
        <strain evidence="2">cv. NJ 8807/NJ 8810</strain>
        <tissue evidence="1">Young leaf</tissue>
    </source>
</reference>
<keyword evidence="2" id="KW-1185">Reference proteome</keyword>